<dbReference type="PATRIC" id="fig|151081.8.peg.2603"/>
<dbReference type="InterPro" id="IPR016181">
    <property type="entry name" value="Acyl_CoA_acyltransferase"/>
</dbReference>
<dbReference type="GO" id="GO:0016747">
    <property type="term" value="F:acyltransferase activity, transferring groups other than amino-acyl groups"/>
    <property type="evidence" value="ECO:0007669"/>
    <property type="project" value="InterPro"/>
</dbReference>
<dbReference type="Proteomes" id="UP000033664">
    <property type="component" value="Unassembled WGS sequence"/>
</dbReference>
<comment type="caution">
    <text evidence="2">The sequence shown here is derived from an EMBL/GenBank/DDBJ whole genome shotgun (WGS) entry which is preliminary data.</text>
</comment>
<dbReference type="AlphaFoldDB" id="A0A0F4PRE7"/>
<name>A0A0F4PRE7_9GAMM</name>
<protein>
    <submittedName>
        <fullName evidence="2">Histone acetyltransferase</fullName>
    </submittedName>
</protein>
<keyword evidence="2" id="KW-0808">Transferase</keyword>
<dbReference type="EMBL" id="JXXZ01000015">
    <property type="protein sequence ID" value="KJY96856.1"/>
    <property type="molecule type" value="Genomic_DNA"/>
</dbReference>
<dbReference type="OrthoDB" id="8479334at2"/>
<dbReference type="Gene3D" id="3.40.630.30">
    <property type="match status" value="1"/>
</dbReference>
<gene>
    <name evidence="2" type="ORF">TW72_16425</name>
</gene>
<dbReference type="GeneID" id="58230088"/>
<dbReference type="Pfam" id="PF00583">
    <property type="entry name" value="Acetyltransf_1"/>
    <property type="match status" value="1"/>
</dbReference>
<reference evidence="2 3" key="1">
    <citation type="journal article" date="2015" name="BMC Genomics">
        <title>Genome mining reveals unlocked bioactive potential of marine Gram-negative bacteria.</title>
        <authorList>
            <person name="Machado H."/>
            <person name="Sonnenschein E.C."/>
            <person name="Melchiorsen J."/>
            <person name="Gram L."/>
        </authorList>
    </citation>
    <scope>NUCLEOTIDE SEQUENCE [LARGE SCALE GENOMIC DNA]</scope>
    <source>
        <strain evidence="2 3">S3137</strain>
    </source>
</reference>
<proteinExistence type="predicted"/>
<dbReference type="PROSITE" id="PS51186">
    <property type="entry name" value="GNAT"/>
    <property type="match status" value="1"/>
</dbReference>
<accession>A0A0F4PRE7</accession>
<sequence>MEIKVRKTKTTDSGTLCMLWQFYQYHQSSFDQEDVGTDGRFDIDEQYLNSIVCGEQECAAYLIFVSDQVAGFATVETTEIRGKEMPELADIFILPKYRKQGVGKFVVQHLMQAVREQWHVAVYINDGLALKFWSNLFTQLNVALVEKVEPAETEGFHEFVITNA</sequence>
<evidence type="ECO:0000313" key="3">
    <source>
        <dbReference type="Proteomes" id="UP000033664"/>
    </source>
</evidence>
<dbReference type="CDD" id="cd04301">
    <property type="entry name" value="NAT_SF"/>
    <property type="match status" value="1"/>
</dbReference>
<dbReference type="SUPFAM" id="SSF55729">
    <property type="entry name" value="Acyl-CoA N-acyltransferases (Nat)"/>
    <property type="match status" value="1"/>
</dbReference>
<organism evidence="2 3">
    <name type="scientific">Pseudoalteromonas ruthenica</name>
    <dbReference type="NCBI Taxonomy" id="151081"/>
    <lineage>
        <taxon>Bacteria</taxon>
        <taxon>Pseudomonadati</taxon>
        <taxon>Pseudomonadota</taxon>
        <taxon>Gammaproteobacteria</taxon>
        <taxon>Alteromonadales</taxon>
        <taxon>Pseudoalteromonadaceae</taxon>
        <taxon>Pseudoalteromonas</taxon>
    </lineage>
</organism>
<keyword evidence="3" id="KW-1185">Reference proteome</keyword>
<evidence type="ECO:0000259" key="1">
    <source>
        <dbReference type="PROSITE" id="PS51186"/>
    </source>
</evidence>
<evidence type="ECO:0000313" key="2">
    <source>
        <dbReference type="EMBL" id="KJY96856.1"/>
    </source>
</evidence>
<feature type="domain" description="N-acetyltransferase" evidence="1">
    <location>
        <begin position="3"/>
        <end position="164"/>
    </location>
</feature>
<dbReference type="InterPro" id="IPR000182">
    <property type="entry name" value="GNAT_dom"/>
</dbReference>
<dbReference type="RefSeq" id="WP_045979874.1">
    <property type="nucleotide sequence ID" value="NZ_JXXY01000014.1"/>
</dbReference>